<organism evidence="11 12">
    <name type="scientific">Aphis craccivora</name>
    <name type="common">Cowpea aphid</name>
    <dbReference type="NCBI Taxonomy" id="307492"/>
    <lineage>
        <taxon>Eukaryota</taxon>
        <taxon>Metazoa</taxon>
        <taxon>Ecdysozoa</taxon>
        <taxon>Arthropoda</taxon>
        <taxon>Hexapoda</taxon>
        <taxon>Insecta</taxon>
        <taxon>Pterygota</taxon>
        <taxon>Neoptera</taxon>
        <taxon>Paraneoptera</taxon>
        <taxon>Hemiptera</taxon>
        <taxon>Sternorrhyncha</taxon>
        <taxon>Aphidomorpha</taxon>
        <taxon>Aphidoidea</taxon>
        <taxon>Aphididae</taxon>
        <taxon>Aphidini</taxon>
        <taxon>Aphis</taxon>
        <taxon>Aphis</taxon>
    </lineage>
</organism>
<dbReference type="FunFam" id="1.20.1560.10:FF:000026">
    <property type="entry name" value="Multidrug resistance-associated protein lethal(2)03659"/>
    <property type="match status" value="1"/>
</dbReference>
<accession>A0A6G0ZEM3</accession>
<keyword evidence="3 8" id="KW-0812">Transmembrane</keyword>
<feature type="domain" description="ABC transmembrane type-1" evidence="10">
    <location>
        <begin position="712"/>
        <end position="828"/>
    </location>
</feature>
<dbReference type="InterPro" id="IPR017871">
    <property type="entry name" value="ABC_transporter-like_CS"/>
</dbReference>
<dbReference type="AlphaFoldDB" id="A0A6G0ZEM3"/>
<evidence type="ECO:0000256" key="2">
    <source>
        <dbReference type="ARBA" id="ARBA00022448"/>
    </source>
</evidence>
<evidence type="ECO:0000256" key="6">
    <source>
        <dbReference type="ARBA" id="ARBA00022989"/>
    </source>
</evidence>
<keyword evidence="5" id="KW-0067">ATP-binding</keyword>
<evidence type="ECO:0000256" key="3">
    <source>
        <dbReference type="ARBA" id="ARBA00022692"/>
    </source>
</evidence>
<comment type="subcellular location">
    <subcellularLocation>
        <location evidence="1">Membrane</location>
        <topology evidence="1">Multi-pass membrane protein</topology>
    </subcellularLocation>
</comment>
<keyword evidence="7 8" id="KW-0472">Membrane</keyword>
<dbReference type="PROSITE" id="PS50929">
    <property type="entry name" value="ABC_TM1F"/>
    <property type="match status" value="2"/>
</dbReference>
<keyword evidence="6 8" id="KW-1133">Transmembrane helix</keyword>
<dbReference type="GO" id="GO:0016020">
    <property type="term" value="C:membrane"/>
    <property type="evidence" value="ECO:0007669"/>
    <property type="project" value="UniProtKB-SubCell"/>
</dbReference>
<dbReference type="InterPro" id="IPR003593">
    <property type="entry name" value="AAA+_ATPase"/>
</dbReference>
<reference evidence="11 12" key="1">
    <citation type="submission" date="2019-08" db="EMBL/GenBank/DDBJ databases">
        <title>Whole genome of Aphis craccivora.</title>
        <authorList>
            <person name="Voronova N.V."/>
            <person name="Shulinski R.S."/>
            <person name="Bandarenka Y.V."/>
            <person name="Zhorov D.G."/>
            <person name="Warner D."/>
        </authorList>
    </citation>
    <scope>NUCLEOTIDE SEQUENCE [LARGE SCALE GENOMIC DNA]</scope>
    <source>
        <strain evidence="11">180601</strain>
        <tissue evidence="11">Whole Body</tissue>
    </source>
</reference>
<dbReference type="CDD" id="cd03250">
    <property type="entry name" value="ABCC_MRP_domain1"/>
    <property type="match status" value="1"/>
</dbReference>
<evidence type="ECO:0000259" key="9">
    <source>
        <dbReference type="PROSITE" id="PS50893"/>
    </source>
</evidence>
<dbReference type="FunFam" id="3.40.50.300:FF:000482">
    <property type="entry name" value="Multidrug resistance-associated protein member 4"/>
    <property type="match status" value="1"/>
</dbReference>
<keyword evidence="2" id="KW-0813">Transport</keyword>
<evidence type="ECO:0000256" key="8">
    <source>
        <dbReference type="SAM" id="Phobius"/>
    </source>
</evidence>
<evidence type="ECO:0000256" key="5">
    <source>
        <dbReference type="ARBA" id="ARBA00022840"/>
    </source>
</evidence>
<dbReference type="FunFam" id="3.40.50.300:FF:000163">
    <property type="entry name" value="Multidrug resistance-associated protein member 4"/>
    <property type="match status" value="1"/>
</dbReference>
<evidence type="ECO:0000256" key="7">
    <source>
        <dbReference type="ARBA" id="ARBA00023136"/>
    </source>
</evidence>
<evidence type="ECO:0000259" key="10">
    <source>
        <dbReference type="PROSITE" id="PS50929"/>
    </source>
</evidence>
<dbReference type="Pfam" id="PF00664">
    <property type="entry name" value="ABC_membrane"/>
    <property type="match status" value="1"/>
</dbReference>
<sequence length="1094" mass="123939">MSNSGSNFSVGQRHWISNLLKIGRLRDLNETDLYTTLDDQKSSLLADKLEKIWRSELANASSMNRNPNLLRALIRMFGAKFILYGFLFCIIEIIFNMSQPILIGELLAYFNHDHSKNIDIKFAYLYSSGLICSMLMVTILTFFTYEEMINEIMKAKAACCSLIFRKTLCLSHKTFGETADGQVINLITNDVNRFDCVKNLNYLWIGPLQIIVGIYFLWQDIGVSLLVGVATFFFFIPLQGCMGKIISKFRLQTAKNTDERIRLMNEIISGIQVIKMYTWEKPFGNLIKYTRKLEVEQIKGATFIKFIWISLKVIQSRFQIFISILIYVFLGNRISFQKVYVLTCYFNLLHMSMAAIFSLSLLEIGELTVSIKRIQHYLLLEEKHDKSVEQNNGQSPIVDDQIANNFNDFENKTESVKSHGIVVLNTSAKWTDVQNNNTLENINLTVKSGHLVAVIGPIGAGKSSLIHAILRELPIFKGKISVHGVLSYASQEPWIFSGTIQQNILFGSPMDKERFKEVIDVCALKNDLEHFPLGDETIVGERGITLSGGQKARINLARAVYKKADIYLLDDPLSAVDVKVGNHLFQKCIRNYLKEKACILITHQVHYLSEVDHIVLMDNGKIIIEGSYQDIQSSVFDFAKILGPLKGTTTENEIETNNMNNNDVDLLLDSSQTGSNENILSSKIKALTHKPDKKSEYEFDKYKSKNVVISYISSTRSPVLAHMNASLQGLTTIRAYKAEQILSTEFDKHQDLHSSASHMYTCLNQGFGFWIDIVCLLYLCIIIFSFLIADNTIYGGSVGLALTQVMTLLCRIQWGVRQLTILLCQFTSVERVIEYTNLPQEDTLHSNEVKNPPKEWPYSGKIIFKDFNLRYSLNAPYVLKDLNIEIRSMEKIGIVGRTGAGKSSFIGALFRLALNEGKIIIDGVDIHELVLKDLRSKLSIIPQEPVLFSGTMRTNLDPFDEYPDHALWNALDEVELKNFVEDLPGGLNSKMSNSGSNFSVGQRQLVCLARAILQNNKILILDEATANVDPLTDKLIQNTIRNKFKNCTVLTIAHRINTIMDSDRVLVMDFGKIVEFDHPKNLLKNADGFFYKMV</sequence>
<dbReference type="PROSITE" id="PS50893">
    <property type="entry name" value="ABC_TRANSPORTER_2"/>
    <property type="match status" value="2"/>
</dbReference>
<dbReference type="Pfam" id="PF00005">
    <property type="entry name" value="ABC_tran"/>
    <property type="match status" value="2"/>
</dbReference>
<evidence type="ECO:0000256" key="4">
    <source>
        <dbReference type="ARBA" id="ARBA00022741"/>
    </source>
</evidence>
<feature type="non-terminal residue" evidence="11">
    <location>
        <position position="1094"/>
    </location>
</feature>
<feature type="transmembrane region" description="Helical" evidence="8">
    <location>
        <begin position="793"/>
        <end position="812"/>
    </location>
</feature>
<dbReference type="InterPro" id="IPR027417">
    <property type="entry name" value="P-loop_NTPase"/>
</dbReference>
<dbReference type="SUPFAM" id="SSF90123">
    <property type="entry name" value="ABC transporter transmembrane region"/>
    <property type="match status" value="2"/>
</dbReference>
<feature type="transmembrane region" description="Helical" evidence="8">
    <location>
        <begin position="200"/>
        <end position="218"/>
    </location>
</feature>
<feature type="transmembrane region" description="Helical" evidence="8">
    <location>
        <begin position="81"/>
        <end position="103"/>
    </location>
</feature>
<feature type="domain" description="ABC transmembrane type-1" evidence="10">
    <location>
        <begin position="85"/>
        <end position="359"/>
    </location>
</feature>
<dbReference type="OrthoDB" id="6500128at2759"/>
<dbReference type="Proteomes" id="UP000478052">
    <property type="component" value="Unassembled WGS sequence"/>
</dbReference>
<dbReference type="Gene3D" id="3.40.50.300">
    <property type="entry name" value="P-loop containing nucleotide triphosphate hydrolases"/>
    <property type="match status" value="2"/>
</dbReference>
<gene>
    <name evidence="11" type="ORF">FWK35_00005539</name>
</gene>
<dbReference type="GO" id="GO:0140359">
    <property type="term" value="F:ABC-type transporter activity"/>
    <property type="evidence" value="ECO:0007669"/>
    <property type="project" value="InterPro"/>
</dbReference>
<dbReference type="SMART" id="SM00382">
    <property type="entry name" value="AAA"/>
    <property type="match status" value="2"/>
</dbReference>
<comment type="caution">
    <text evidence="11">The sequence shown here is derived from an EMBL/GenBank/DDBJ whole genome shotgun (WGS) entry which is preliminary data.</text>
</comment>
<keyword evidence="12" id="KW-1185">Reference proteome</keyword>
<feature type="transmembrane region" description="Helical" evidence="8">
    <location>
        <begin position="348"/>
        <end position="369"/>
    </location>
</feature>
<feature type="transmembrane region" description="Helical" evidence="8">
    <location>
        <begin position="224"/>
        <end position="246"/>
    </location>
</feature>
<evidence type="ECO:0000313" key="11">
    <source>
        <dbReference type="EMBL" id="KAF0769463.1"/>
    </source>
</evidence>
<feature type="transmembrane region" description="Helical" evidence="8">
    <location>
        <begin position="767"/>
        <end position="787"/>
    </location>
</feature>
<evidence type="ECO:0000256" key="1">
    <source>
        <dbReference type="ARBA" id="ARBA00004141"/>
    </source>
</evidence>
<evidence type="ECO:0000313" key="12">
    <source>
        <dbReference type="Proteomes" id="UP000478052"/>
    </source>
</evidence>
<dbReference type="InterPro" id="IPR036640">
    <property type="entry name" value="ABC1_TM_sf"/>
</dbReference>
<dbReference type="InterPro" id="IPR003439">
    <property type="entry name" value="ABC_transporter-like_ATP-bd"/>
</dbReference>
<dbReference type="PANTHER" id="PTHR24223:SF448">
    <property type="entry name" value="FI20146P1-RELATED"/>
    <property type="match status" value="1"/>
</dbReference>
<dbReference type="CDD" id="cd03244">
    <property type="entry name" value="ABCC_MRP_domain2"/>
    <property type="match status" value="1"/>
</dbReference>
<dbReference type="Gene3D" id="1.20.1560.10">
    <property type="entry name" value="ABC transporter type 1, transmembrane domain"/>
    <property type="match status" value="2"/>
</dbReference>
<feature type="transmembrane region" description="Helical" evidence="8">
    <location>
        <begin position="123"/>
        <end position="145"/>
    </location>
</feature>
<proteinExistence type="predicted"/>
<dbReference type="GO" id="GO:0005524">
    <property type="term" value="F:ATP binding"/>
    <property type="evidence" value="ECO:0007669"/>
    <property type="project" value="UniProtKB-KW"/>
</dbReference>
<protein>
    <submittedName>
        <fullName evidence="11">Multidrug resistance-associated protein 4-like isoform X1</fullName>
    </submittedName>
</protein>
<keyword evidence="4" id="KW-0547">Nucleotide-binding</keyword>
<dbReference type="EMBL" id="VUJU01000594">
    <property type="protein sequence ID" value="KAF0769463.1"/>
    <property type="molecule type" value="Genomic_DNA"/>
</dbReference>
<dbReference type="InterPro" id="IPR011527">
    <property type="entry name" value="ABC1_TM_dom"/>
</dbReference>
<dbReference type="SUPFAM" id="SSF52540">
    <property type="entry name" value="P-loop containing nucleoside triphosphate hydrolases"/>
    <property type="match status" value="2"/>
</dbReference>
<name>A0A6G0ZEM3_APHCR</name>
<feature type="domain" description="ABC transporter" evidence="9">
    <location>
        <begin position="864"/>
        <end position="1094"/>
    </location>
</feature>
<dbReference type="PROSITE" id="PS00211">
    <property type="entry name" value="ABC_TRANSPORTER_1"/>
    <property type="match status" value="2"/>
</dbReference>
<feature type="domain" description="ABC transporter" evidence="9">
    <location>
        <begin position="416"/>
        <end position="644"/>
    </location>
</feature>
<dbReference type="InterPro" id="IPR050173">
    <property type="entry name" value="ABC_transporter_C-like"/>
</dbReference>
<dbReference type="GO" id="GO:0016887">
    <property type="term" value="F:ATP hydrolysis activity"/>
    <property type="evidence" value="ECO:0007669"/>
    <property type="project" value="InterPro"/>
</dbReference>
<dbReference type="PANTHER" id="PTHR24223">
    <property type="entry name" value="ATP-BINDING CASSETTE SUB-FAMILY C"/>
    <property type="match status" value="1"/>
</dbReference>